<gene>
    <name evidence="4" type="ORF">CUESP1_0563</name>
</gene>
<keyword evidence="1" id="KW-0285">Flavoprotein</keyword>
<dbReference type="Gene3D" id="3.40.50.360">
    <property type="match status" value="1"/>
</dbReference>
<name>M1ZHP3_9FIRM</name>
<evidence type="ECO:0000256" key="1">
    <source>
        <dbReference type="ARBA" id="ARBA00022630"/>
    </source>
</evidence>
<keyword evidence="4" id="KW-0560">Oxidoreductase</keyword>
<feature type="domain" description="NADPH-dependent FMN reductase-like" evidence="3">
    <location>
        <begin position="1"/>
        <end position="129"/>
    </location>
</feature>
<dbReference type="Proteomes" id="UP000245423">
    <property type="component" value="Chromosome 1"/>
</dbReference>
<dbReference type="Pfam" id="PF03358">
    <property type="entry name" value="FMN_red"/>
    <property type="match status" value="1"/>
</dbReference>
<dbReference type="InterPro" id="IPR051796">
    <property type="entry name" value="ISF_SsuE-like"/>
</dbReference>
<dbReference type="OrthoDB" id="9805976at2"/>
<organism evidence="4 5">
    <name type="scientific">[Clostridium] ultunense Esp</name>
    <dbReference type="NCBI Taxonomy" id="1288971"/>
    <lineage>
        <taxon>Bacteria</taxon>
        <taxon>Bacillati</taxon>
        <taxon>Bacillota</taxon>
        <taxon>Tissierellia</taxon>
        <taxon>Tissierellales</taxon>
        <taxon>Tepidimicrobiaceae</taxon>
        <taxon>Schnuerera</taxon>
    </lineage>
</organism>
<reference evidence="4 5" key="1">
    <citation type="submission" date="2016-11" db="EMBL/GenBank/DDBJ databases">
        <authorList>
            <person name="Manzoor S."/>
        </authorList>
    </citation>
    <scope>NUCLEOTIDE SEQUENCE [LARGE SCALE GENOMIC DNA]</scope>
    <source>
        <strain evidence="4">Clostridium ultunense strain Esp</strain>
    </source>
</reference>
<keyword evidence="2" id="KW-0288">FMN</keyword>
<dbReference type="InterPro" id="IPR029039">
    <property type="entry name" value="Flavoprotein-like_sf"/>
</dbReference>
<dbReference type="AlphaFoldDB" id="M1ZHP3"/>
<sequence length="189" mass="21464">MKTLILNGSPRKNGHTVALIDEIKSVLKGEIKIIDAYKVNVSACKDCRYCFTKKGCSIKDDMQEIYSDIEKCDAVVVATPMHFGTFSAPLFTICTRLQSYWPAKNNVREEQDDIKPKYGALIVTTGGKWVNMELLIEGTADFFFHYTNAEQIGSAYAYYTDTNPAKDNIKAIEQTRYLGQRLNELCYRE</sequence>
<evidence type="ECO:0000256" key="2">
    <source>
        <dbReference type="ARBA" id="ARBA00022643"/>
    </source>
</evidence>
<evidence type="ECO:0000259" key="3">
    <source>
        <dbReference type="Pfam" id="PF03358"/>
    </source>
</evidence>
<proteinExistence type="predicted"/>
<dbReference type="InterPro" id="IPR005025">
    <property type="entry name" value="FMN_Rdtase-like_dom"/>
</dbReference>
<dbReference type="SUPFAM" id="SSF52218">
    <property type="entry name" value="Flavoproteins"/>
    <property type="match status" value="1"/>
</dbReference>
<dbReference type="EMBL" id="LT669839">
    <property type="protein sequence ID" value="SHD75948.1"/>
    <property type="molecule type" value="Genomic_DNA"/>
</dbReference>
<dbReference type="PANTHER" id="PTHR43278">
    <property type="entry name" value="NAD(P)H-DEPENDENT FMN-CONTAINING OXIDOREDUCTASE YWQN-RELATED"/>
    <property type="match status" value="1"/>
</dbReference>
<dbReference type="HOGENOM" id="CLU_050993_4_1_9"/>
<dbReference type="GO" id="GO:0016491">
    <property type="term" value="F:oxidoreductase activity"/>
    <property type="evidence" value="ECO:0007669"/>
    <property type="project" value="UniProtKB-KW"/>
</dbReference>
<evidence type="ECO:0000313" key="4">
    <source>
        <dbReference type="EMBL" id="SHD75948.1"/>
    </source>
</evidence>
<evidence type="ECO:0000313" key="5">
    <source>
        <dbReference type="Proteomes" id="UP000245423"/>
    </source>
</evidence>
<dbReference type="PANTHER" id="PTHR43278:SF4">
    <property type="entry name" value="NAD(P)H-DEPENDENT FMN-CONTAINING OXIDOREDUCTASE YWQN-RELATED"/>
    <property type="match status" value="1"/>
</dbReference>
<dbReference type="EC" id="1.7.-.-" evidence="4"/>
<dbReference type="RefSeq" id="WP_005583082.1">
    <property type="nucleotide sequence ID" value="NZ_LT669839.1"/>
</dbReference>
<accession>M1ZHP3</accession>
<keyword evidence="5" id="KW-1185">Reference proteome</keyword>
<protein>
    <submittedName>
        <fullName evidence="4">Flavin reductase</fullName>
        <ecNumber evidence="4">1.7.-.-</ecNumber>
    </submittedName>
</protein>